<name>A0A645C4K5_9ZZZZ</name>
<evidence type="ECO:0000313" key="1">
    <source>
        <dbReference type="EMBL" id="MPM72716.1"/>
    </source>
</evidence>
<dbReference type="AlphaFoldDB" id="A0A645C4K5"/>
<gene>
    <name evidence="1" type="ORF">SDC9_119692</name>
</gene>
<reference evidence="1" key="1">
    <citation type="submission" date="2019-08" db="EMBL/GenBank/DDBJ databases">
        <authorList>
            <person name="Kucharzyk K."/>
            <person name="Murdoch R.W."/>
            <person name="Higgins S."/>
            <person name="Loffler F."/>
        </authorList>
    </citation>
    <scope>NUCLEOTIDE SEQUENCE</scope>
</reference>
<dbReference type="EMBL" id="VSSQ01024912">
    <property type="protein sequence ID" value="MPM72716.1"/>
    <property type="molecule type" value="Genomic_DNA"/>
</dbReference>
<protein>
    <submittedName>
        <fullName evidence="1">Uncharacterized protein</fullName>
    </submittedName>
</protein>
<proteinExistence type="predicted"/>
<sequence>MSQGQGFTVTPGAIVSISLRYKDKLSMSVNGNKIAPDITSYVAPVALGALAYVGNMGATAQANTLYYDACFSNIYRSDSEDSTRAAYAQANRRFPDDQYVTYHANFDRPDAQRALRSIVL</sequence>
<organism evidence="1">
    <name type="scientific">bioreactor metagenome</name>
    <dbReference type="NCBI Taxonomy" id="1076179"/>
    <lineage>
        <taxon>unclassified sequences</taxon>
        <taxon>metagenomes</taxon>
        <taxon>ecological metagenomes</taxon>
    </lineage>
</organism>
<accession>A0A645C4K5</accession>
<comment type="caution">
    <text evidence="1">The sequence shown here is derived from an EMBL/GenBank/DDBJ whole genome shotgun (WGS) entry which is preliminary data.</text>
</comment>